<accession>A0ABU5HSF7</accession>
<dbReference type="Proteomes" id="UP001292913">
    <property type="component" value="Unassembled WGS sequence"/>
</dbReference>
<dbReference type="RefSeq" id="WP_322019622.1">
    <property type="nucleotide sequence ID" value="NZ_JARZAK010000008.1"/>
</dbReference>
<comment type="caution">
    <text evidence="2">The sequence shown here is derived from an EMBL/GenBank/DDBJ whole genome shotgun (WGS) entry which is preliminary data.</text>
</comment>
<keyword evidence="3" id="KW-1185">Reference proteome</keyword>
<dbReference type="InterPro" id="IPR033410">
    <property type="entry name" value="DUF5119"/>
</dbReference>
<feature type="region of interest" description="Disordered" evidence="1">
    <location>
        <begin position="273"/>
        <end position="333"/>
    </location>
</feature>
<evidence type="ECO:0000313" key="2">
    <source>
        <dbReference type="EMBL" id="MDY7258881.1"/>
    </source>
</evidence>
<dbReference type="Pfam" id="PF17145">
    <property type="entry name" value="DUF5119"/>
    <property type="match status" value="1"/>
</dbReference>
<evidence type="ECO:0000313" key="3">
    <source>
        <dbReference type="Proteomes" id="UP001292913"/>
    </source>
</evidence>
<dbReference type="EMBL" id="JARZAK010000008">
    <property type="protein sequence ID" value="MDY7258881.1"/>
    <property type="molecule type" value="Genomic_DNA"/>
</dbReference>
<gene>
    <name evidence="2" type="ORF">QHG74_14285</name>
</gene>
<protein>
    <submittedName>
        <fullName evidence="2">DUF5119 domain-containing protein</fullName>
    </submittedName>
</protein>
<feature type="compositionally biased region" description="Gly residues" evidence="1">
    <location>
        <begin position="310"/>
        <end position="320"/>
    </location>
</feature>
<organism evidence="2 3">
    <name type="scientific">Bacteroides vicugnae</name>
    <dbReference type="NCBI Taxonomy" id="3037989"/>
    <lineage>
        <taxon>Bacteria</taxon>
        <taxon>Pseudomonadati</taxon>
        <taxon>Bacteroidota</taxon>
        <taxon>Bacteroidia</taxon>
        <taxon>Bacteroidales</taxon>
        <taxon>Bacteroidaceae</taxon>
        <taxon>Bacteroides</taxon>
    </lineage>
</organism>
<evidence type="ECO:0000256" key="1">
    <source>
        <dbReference type="SAM" id="MobiDB-lite"/>
    </source>
</evidence>
<reference evidence="2 3" key="1">
    <citation type="submission" date="2023-04" db="EMBL/GenBank/DDBJ databases">
        <title>Bacteroides pacosi sp. nov., isolated from the fecal material of an alpaca.</title>
        <authorList>
            <person name="Miller S."/>
            <person name="Hendry M."/>
            <person name="King J."/>
            <person name="Sankaranarayanan K."/>
            <person name="Lawson P.A."/>
        </authorList>
    </citation>
    <scope>NUCLEOTIDE SEQUENCE [LARGE SCALE GENOMIC DNA]</scope>
    <source>
        <strain evidence="2 3">A2-P53</strain>
    </source>
</reference>
<sequence>MRNARFILLVLLSSLLVLNGCSRRDILDDYPVSGVEISLNWDGVTDKLPEGIRVIFYPKDGEGKKVDRYLSVRGGEMKVPPGRYSVVAYNYNTESIRIRGEESYETIEAYTGNCNGLGIAGTEKMVWSPDSLYVLNIDELKIDKSEEVLSLDWKLESVVKKYSFAVEVKGLEYVTTIVGGINGLSDCYHIGKGYGASSSQPIYFEVKKDGNKVVAYFTAFKPEKEMSVPTRMSESGSVASRSVGNVQLILRFIRTDNTMQEAAIDVTGIIGTLEDTGTREDGKPTPPPEIELPPDDKIEVEKPETPPNPDGGGGMGGNVDGWGPEDNVELPVT</sequence>
<feature type="compositionally biased region" description="Basic and acidic residues" evidence="1">
    <location>
        <begin position="294"/>
        <end position="304"/>
    </location>
</feature>
<proteinExistence type="predicted"/>
<name>A0ABU5HSF7_9BACE</name>